<evidence type="ECO:0000256" key="1">
    <source>
        <dbReference type="SAM" id="Phobius"/>
    </source>
</evidence>
<evidence type="ECO:0000313" key="4">
    <source>
        <dbReference type="Proteomes" id="UP000052023"/>
    </source>
</evidence>
<keyword evidence="1" id="KW-1133">Transmembrane helix</keyword>
<dbReference type="SUPFAM" id="SSF53474">
    <property type="entry name" value="alpha/beta-Hydrolases"/>
    <property type="match status" value="1"/>
</dbReference>
<dbReference type="PANTHER" id="PTHR12277:SF81">
    <property type="entry name" value="PROTEIN ABHD13"/>
    <property type="match status" value="1"/>
</dbReference>
<sequence length="285" mass="30755">MTGLKWLLIIVSAGYICGLLAMFFAQRAVLFPAPTSVRTPPQAAGFPEAEEHVLATADGEKVIVWHVPAKPGRPVVLYFHGNGDYLAGFFGRFRGLIADGTGIVALSYRGYAGSSGQPSEQGLLQDAAAAYAFTAARYSADRIVAWGFSLGTGVAVALAGEQPVGKLILESPFTSIVDVAASAFWFAPVRLLMRDQFHSDRRIGRIRVPLLMMHGALDPTIPVAFGERLFALANEPKRFVRLARGGHNDLDNFGAIEIARNFINLAQGWSQHGRAYLPSTNRLGT</sequence>
<keyword evidence="1" id="KW-0472">Membrane</keyword>
<reference evidence="3 4" key="1">
    <citation type="submission" date="2014-03" db="EMBL/GenBank/DDBJ databases">
        <title>Bradyrhizobium valentinum sp. nov., isolated from effective nodules of Lupinus mariae-josephae, a lupine endemic of basic-lime soils in Eastern Spain.</title>
        <authorList>
            <person name="Duran D."/>
            <person name="Rey L."/>
            <person name="Navarro A."/>
            <person name="Busquets A."/>
            <person name="Imperial J."/>
            <person name="Ruiz-Argueso T."/>
        </authorList>
    </citation>
    <scope>NUCLEOTIDE SEQUENCE [LARGE SCALE GENOMIC DNA]</scope>
    <source>
        <strain evidence="3 4">Ro19</strain>
    </source>
</reference>
<dbReference type="GO" id="GO:0016787">
    <property type="term" value="F:hydrolase activity"/>
    <property type="evidence" value="ECO:0007669"/>
    <property type="project" value="UniProtKB-KW"/>
</dbReference>
<name>A0A0R3MCB7_9BRAD</name>
<dbReference type="AlphaFoldDB" id="A0A0R3MCB7"/>
<organism evidence="3 4">
    <name type="scientific">Bradyrhizobium retamae</name>
    <dbReference type="NCBI Taxonomy" id="1300035"/>
    <lineage>
        <taxon>Bacteria</taxon>
        <taxon>Pseudomonadati</taxon>
        <taxon>Pseudomonadota</taxon>
        <taxon>Alphaproteobacteria</taxon>
        <taxon>Hyphomicrobiales</taxon>
        <taxon>Nitrobacteraceae</taxon>
        <taxon>Bradyrhizobium</taxon>
    </lineage>
</organism>
<dbReference type="RefSeq" id="WP_057847319.1">
    <property type="nucleotide sequence ID" value="NZ_LLYA01000203.1"/>
</dbReference>
<dbReference type="PANTHER" id="PTHR12277">
    <property type="entry name" value="ALPHA/BETA HYDROLASE DOMAIN-CONTAINING PROTEIN"/>
    <property type="match status" value="1"/>
</dbReference>
<dbReference type="Proteomes" id="UP000052023">
    <property type="component" value="Unassembled WGS sequence"/>
</dbReference>
<protein>
    <submittedName>
        <fullName evidence="3">Alpha/beta hydrolase</fullName>
    </submittedName>
</protein>
<dbReference type="EMBL" id="LLYA01000203">
    <property type="protein sequence ID" value="KRR17880.1"/>
    <property type="molecule type" value="Genomic_DNA"/>
</dbReference>
<feature type="transmembrane region" description="Helical" evidence="1">
    <location>
        <begin position="6"/>
        <end position="25"/>
    </location>
</feature>
<keyword evidence="4" id="KW-1185">Reference proteome</keyword>
<gene>
    <name evidence="3" type="ORF">CQ13_10920</name>
</gene>
<dbReference type="InterPro" id="IPR000073">
    <property type="entry name" value="AB_hydrolase_1"/>
</dbReference>
<keyword evidence="3" id="KW-0378">Hydrolase</keyword>
<dbReference type="Gene3D" id="3.40.50.1820">
    <property type="entry name" value="alpha/beta hydrolase"/>
    <property type="match status" value="1"/>
</dbReference>
<proteinExistence type="predicted"/>
<comment type="caution">
    <text evidence="3">The sequence shown here is derived from an EMBL/GenBank/DDBJ whole genome shotgun (WGS) entry which is preliminary data.</text>
</comment>
<dbReference type="Pfam" id="PF00561">
    <property type="entry name" value="Abhydrolase_1"/>
    <property type="match status" value="1"/>
</dbReference>
<accession>A0A0R3MCB7</accession>
<keyword evidence="1" id="KW-0812">Transmembrane</keyword>
<dbReference type="InterPro" id="IPR029058">
    <property type="entry name" value="AB_hydrolase_fold"/>
</dbReference>
<evidence type="ECO:0000313" key="3">
    <source>
        <dbReference type="EMBL" id="KRR17880.1"/>
    </source>
</evidence>
<evidence type="ECO:0000259" key="2">
    <source>
        <dbReference type="Pfam" id="PF00561"/>
    </source>
</evidence>
<feature type="domain" description="AB hydrolase-1" evidence="2">
    <location>
        <begin position="74"/>
        <end position="172"/>
    </location>
</feature>
<dbReference type="OrthoDB" id="9798884at2"/>